<evidence type="ECO:0000313" key="5">
    <source>
        <dbReference type="Proteomes" id="UP000613580"/>
    </source>
</evidence>
<accession>A0A8H6W8H6</accession>
<keyword evidence="5" id="KW-1185">Reference proteome</keyword>
<proteinExistence type="predicted"/>
<feature type="coiled-coil region" evidence="1">
    <location>
        <begin position="71"/>
        <end position="133"/>
    </location>
</feature>
<gene>
    <name evidence="4" type="ORF">HMN09_00808200</name>
</gene>
<protein>
    <submittedName>
        <fullName evidence="4">Uncharacterized protein</fullName>
    </submittedName>
</protein>
<evidence type="ECO:0000256" key="3">
    <source>
        <dbReference type="SAM" id="SignalP"/>
    </source>
</evidence>
<feature type="region of interest" description="Disordered" evidence="2">
    <location>
        <begin position="306"/>
        <end position="339"/>
    </location>
</feature>
<comment type="caution">
    <text evidence="4">The sequence shown here is derived from an EMBL/GenBank/DDBJ whole genome shotgun (WGS) entry which is preliminary data.</text>
</comment>
<evidence type="ECO:0000256" key="2">
    <source>
        <dbReference type="SAM" id="MobiDB-lite"/>
    </source>
</evidence>
<evidence type="ECO:0000313" key="4">
    <source>
        <dbReference type="EMBL" id="KAF7305553.1"/>
    </source>
</evidence>
<sequence length="452" mass="50380">MDALLTVLLLLAVSAIVLNTIYHRLEASLPDEDTQIVRLERLVDPTLGVIAHQKEESRRVHQVASCPHDALARIATKLTDLTKRAKDAESLLAIRDKRVQAMSGLYSEERTAKEKLEGRVRELRVAQQKMQREHKKEMDAAVLRLAAETEKRLLDAAALEAQHLKDVESLEEIMVAEFVEKDKKRTRAHTQERKRLMDKCKMLWKKVMELEMDATAAMGREWCEREQTDAFIARLVVRAESAERAGQDERAAREQVAKTAEATIKDLKNRLLVTSNERDELREDLASVQQVGTVIAAKVELALRSHRRKSTTRRLGHRSSGRATQAPKMVQPTAPANEDDFDEDDHVLDLFSPAVNPVQVRITPIPHHRGRKSLYEKVPDVKVLTRYAPTPAPAPAPASIPQVGPPASAASQFASNAAKATTSAGTVSQSVSADSLDDAHELQMFVSGYYNA</sequence>
<dbReference type="AlphaFoldDB" id="A0A8H6W8H6"/>
<feature type="coiled-coil region" evidence="1">
    <location>
        <begin position="250"/>
        <end position="284"/>
    </location>
</feature>
<keyword evidence="1" id="KW-0175">Coiled coil</keyword>
<evidence type="ECO:0000256" key="1">
    <source>
        <dbReference type="SAM" id="Coils"/>
    </source>
</evidence>
<feature type="chain" id="PRO_5034125404" evidence="3">
    <location>
        <begin position="28"/>
        <end position="452"/>
    </location>
</feature>
<reference evidence="4" key="1">
    <citation type="submission" date="2020-05" db="EMBL/GenBank/DDBJ databases">
        <title>Mycena genomes resolve the evolution of fungal bioluminescence.</title>
        <authorList>
            <person name="Tsai I.J."/>
        </authorList>
    </citation>
    <scope>NUCLEOTIDE SEQUENCE</scope>
    <source>
        <strain evidence="4">110903Hualien_Pintung</strain>
    </source>
</reference>
<dbReference type="EMBL" id="JACAZE010000010">
    <property type="protein sequence ID" value="KAF7305553.1"/>
    <property type="molecule type" value="Genomic_DNA"/>
</dbReference>
<dbReference type="Proteomes" id="UP000613580">
    <property type="component" value="Unassembled WGS sequence"/>
</dbReference>
<organism evidence="4 5">
    <name type="scientific">Mycena chlorophos</name>
    <name type="common">Agaric fungus</name>
    <name type="synonym">Agaricus chlorophos</name>
    <dbReference type="NCBI Taxonomy" id="658473"/>
    <lineage>
        <taxon>Eukaryota</taxon>
        <taxon>Fungi</taxon>
        <taxon>Dikarya</taxon>
        <taxon>Basidiomycota</taxon>
        <taxon>Agaricomycotina</taxon>
        <taxon>Agaricomycetes</taxon>
        <taxon>Agaricomycetidae</taxon>
        <taxon>Agaricales</taxon>
        <taxon>Marasmiineae</taxon>
        <taxon>Mycenaceae</taxon>
        <taxon>Mycena</taxon>
    </lineage>
</organism>
<feature type="signal peptide" evidence="3">
    <location>
        <begin position="1"/>
        <end position="27"/>
    </location>
</feature>
<feature type="compositionally biased region" description="Basic residues" evidence="2">
    <location>
        <begin position="306"/>
        <end position="320"/>
    </location>
</feature>
<keyword evidence="3" id="KW-0732">Signal</keyword>
<name>A0A8H6W8H6_MYCCL</name>